<dbReference type="Proteomes" id="UP000824120">
    <property type="component" value="Chromosome 8"/>
</dbReference>
<organism evidence="2 3">
    <name type="scientific">Solanum commersonii</name>
    <name type="common">Commerson's wild potato</name>
    <name type="synonym">Commerson's nightshade</name>
    <dbReference type="NCBI Taxonomy" id="4109"/>
    <lineage>
        <taxon>Eukaryota</taxon>
        <taxon>Viridiplantae</taxon>
        <taxon>Streptophyta</taxon>
        <taxon>Embryophyta</taxon>
        <taxon>Tracheophyta</taxon>
        <taxon>Spermatophyta</taxon>
        <taxon>Magnoliopsida</taxon>
        <taxon>eudicotyledons</taxon>
        <taxon>Gunneridae</taxon>
        <taxon>Pentapetalae</taxon>
        <taxon>asterids</taxon>
        <taxon>lamiids</taxon>
        <taxon>Solanales</taxon>
        <taxon>Solanaceae</taxon>
        <taxon>Solanoideae</taxon>
        <taxon>Solaneae</taxon>
        <taxon>Solanum</taxon>
    </lineage>
</organism>
<protein>
    <recommendedName>
        <fullName evidence="1">DUF4283 domain-containing protein</fullName>
    </recommendedName>
</protein>
<evidence type="ECO:0000313" key="2">
    <source>
        <dbReference type="EMBL" id="KAG5591905.1"/>
    </source>
</evidence>
<dbReference type="Pfam" id="PF14111">
    <property type="entry name" value="DUF4283"/>
    <property type="match status" value="1"/>
</dbReference>
<accession>A0A9J5XUN7</accession>
<reference evidence="2 3" key="1">
    <citation type="submission" date="2020-09" db="EMBL/GenBank/DDBJ databases">
        <title>De no assembly of potato wild relative species, Solanum commersonii.</title>
        <authorList>
            <person name="Cho K."/>
        </authorList>
    </citation>
    <scope>NUCLEOTIDE SEQUENCE [LARGE SCALE GENOMIC DNA]</scope>
    <source>
        <strain evidence="2">LZ3.2</strain>
        <tissue evidence="2">Leaf</tissue>
    </source>
</reference>
<gene>
    <name evidence="2" type="ORF">H5410_042419</name>
</gene>
<proteinExistence type="predicted"/>
<keyword evidence="3" id="KW-1185">Reference proteome</keyword>
<evidence type="ECO:0000313" key="3">
    <source>
        <dbReference type="Proteomes" id="UP000824120"/>
    </source>
</evidence>
<name>A0A9J5XUN7_SOLCO</name>
<dbReference type="AlphaFoldDB" id="A0A9J5XUN7"/>
<dbReference type="EMBL" id="JACXVP010000008">
    <property type="protein sequence ID" value="KAG5591905.1"/>
    <property type="molecule type" value="Genomic_DNA"/>
</dbReference>
<dbReference type="InterPro" id="IPR025558">
    <property type="entry name" value="DUF4283"/>
</dbReference>
<comment type="caution">
    <text evidence="2">The sequence shown here is derived from an EMBL/GenBank/DDBJ whole genome shotgun (WGS) entry which is preliminary data.</text>
</comment>
<sequence>MDNSRFLFEFSDRFMADQVLQHQWHWQKNKFNIKWWKTTVVVAQRFLGNWRSLWGMAGDEGRNKTRESLTHVHNTWWILMRKEPKVNTLWAQQVHLLNKRGLLRSPS</sequence>
<feature type="domain" description="DUF4283" evidence="1">
    <location>
        <begin position="1"/>
        <end position="42"/>
    </location>
</feature>
<evidence type="ECO:0000259" key="1">
    <source>
        <dbReference type="Pfam" id="PF14111"/>
    </source>
</evidence>